<dbReference type="OrthoDB" id="2678913at2759"/>
<reference evidence="1 2" key="1">
    <citation type="submission" date="2020-06" db="EMBL/GenBank/DDBJ databases">
        <authorList>
            <person name="Li R."/>
            <person name="Bekaert M."/>
        </authorList>
    </citation>
    <scope>NUCLEOTIDE SEQUENCE [LARGE SCALE GENOMIC DNA]</scope>
    <source>
        <strain evidence="2">wild</strain>
    </source>
</reference>
<dbReference type="PANTHER" id="PTHR33050:SF7">
    <property type="entry name" value="RIBONUCLEASE H"/>
    <property type="match status" value="1"/>
</dbReference>
<keyword evidence="2" id="KW-1185">Reference proteome</keyword>
<dbReference type="Proteomes" id="UP000507470">
    <property type="component" value="Unassembled WGS sequence"/>
</dbReference>
<dbReference type="InterPro" id="IPR052055">
    <property type="entry name" value="Hepadnavirus_pol/RT"/>
</dbReference>
<gene>
    <name evidence="1" type="ORF">MCOR_31865</name>
</gene>
<protein>
    <recommendedName>
        <fullName evidence="3">Reverse transcriptase domain-containing protein</fullName>
    </recommendedName>
</protein>
<dbReference type="Gene3D" id="3.30.70.270">
    <property type="match status" value="1"/>
</dbReference>
<evidence type="ECO:0000313" key="1">
    <source>
        <dbReference type="EMBL" id="CAC5397434.1"/>
    </source>
</evidence>
<dbReference type="PANTHER" id="PTHR33050">
    <property type="entry name" value="REVERSE TRANSCRIPTASE DOMAIN-CONTAINING PROTEIN"/>
    <property type="match status" value="1"/>
</dbReference>
<dbReference type="EMBL" id="CACVKT020005675">
    <property type="protein sequence ID" value="CAC5397434.1"/>
    <property type="molecule type" value="Genomic_DNA"/>
</dbReference>
<proteinExistence type="predicted"/>
<dbReference type="InterPro" id="IPR043502">
    <property type="entry name" value="DNA/RNA_pol_sf"/>
</dbReference>
<accession>A0A6J8CQS6</accession>
<name>A0A6J8CQS6_MYTCO</name>
<evidence type="ECO:0008006" key="3">
    <source>
        <dbReference type="Google" id="ProtNLM"/>
    </source>
</evidence>
<dbReference type="AlphaFoldDB" id="A0A6J8CQS6"/>
<sequence>MLSDYPDREICKLLEVGFPIGFHRNKESLNLLRDFKDQKEVLQVKNHRGAVEFPNDMEKYLVKEFTKGAIIGPFHVNPFDHGIILSPLNAVPKKDSTERRIIQDLSSAGGTGVNSFIDKDEYLSEHVSLTYPRVDDLVSLIKKKESGSHLFKRDFARAYRQIPIDIGDNFLVGYAWNGHIFFDIVLSMGLRSAAQICQRLTNAIAFIYRSLGFDIINYLDDFAGVEFPTMSSNAFLELQNVLTFCGIEESKHKAVGPSTRMDFLGTICDSVKMTLEI</sequence>
<dbReference type="SUPFAM" id="SSF56672">
    <property type="entry name" value="DNA/RNA polymerases"/>
    <property type="match status" value="1"/>
</dbReference>
<organism evidence="1 2">
    <name type="scientific">Mytilus coruscus</name>
    <name type="common">Sea mussel</name>
    <dbReference type="NCBI Taxonomy" id="42192"/>
    <lineage>
        <taxon>Eukaryota</taxon>
        <taxon>Metazoa</taxon>
        <taxon>Spiralia</taxon>
        <taxon>Lophotrochozoa</taxon>
        <taxon>Mollusca</taxon>
        <taxon>Bivalvia</taxon>
        <taxon>Autobranchia</taxon>
        <taxon>Pteriomorphia</taxon>
        <taxon>Mytilida</taxon>
        <taxon>Mytiloidea</taxon>
        <taxon>Mytilidae</taxon>
        <taxon>Mytilinae</taxon>
        <taxon>Mytilus</taxon>
    </lineage>
</organism>
<dbReference type="InterPro" id="IPR043128">
    <property type="entry name" value="Rev_trsase/Diguanyl_cyclase"/>
</dbReference>
<dbReference type="Gene3D" id="3.10.10.10">
    <property type="entry name" value="HIV Type 1 Reverse Transcriptase, subunit A, domain 1"/>
    <property type="match status" value="1"/>
</dbReference>
<evidence type="ECO:0000313" key="2">
    <source>
        <dbReference type="Proteomes" id="UP000507470"/>
    </source>
</evidence>